<evidence type="ECO:0000256" key="5">
    <source>
        <dbReference type="ARBA" id="ARBA00022803"/>
    </source>
</evidence>
<dbReference type="InterPro" id="IPR056157">
    <property type="entry name" value="TPR_IFT80_172_dom"/>
</dbReference>
<dbReference type="PROSITE" id="PS50082">
    <property type="entry name" value="WD_REPEATS_2"/>
    <property type="match status" value="6"/>
</dbReference>
<keyword evidence="2" id="KW-0217">Developmental protein</keyword>
<dbReference type="FunFam" id="1.25.40.470:FF:000012">
    <property type="entry name" value="intraflagellar transport protein 172 homolog"/>
    <property type="match status" value="1"/>
</dbReference>
<dbReference type="GO" id="GO:0005930">
    <property type="term" value="C:axoneme"/>
    <property type="evidence" value="ECO:0007669"/>
    <property type="project" value="TreeGrafter"/>
</dbReference>
<feature type="domain" description="F-box" evidence="11">
    <location>
        <begin position="1799"/>
        <end position="1845"/>
    </location>
</feature>
<dbReference type="FunFam" id="1.25.40.470:FF:000013">
    <property type="entry name" value="intraflagellar transport protein 172 homolog"/>
    <property type="match status" value="1"/>
</dbReference>
<evidence type="ECO:0000313" key="12">
    <source>
        <dbReference type="EMBL" id="KAJ3218170.1"/>
    </source>
</evidence>
<dbReference type="InterPro" id="IPR019775">
    <property type="entry name" value="WD40_repeat_CS"/>
</dbReference>
<evidence type="ECO:0000256" key="3">
    <source>
        <dbReference type="ARBA" id="ARBA00022574"/>
    </source>
</evidence>
<evidence type="ECO:0000256" key="2">
    <source>
        <dbReference type="ARBA" id="ARBA00022473"/>
    </source>
</evidence>
<dbReference type="SUPFAM" id="SSF81383">
    <property type="entry name" value="F-box domain"/>
    <property type="match status" value="1"/>
</dbReference>
<dbReference type="PROSITE" id="PS50294">
    <property type="entry name" value="WD_REPEATS_REGION"/>
    <property type="match status" value="6"/>
</dbReference>
<comment type="subcellular location">
    <subcellularLocation>
        <location evidence="1">Cell projection</location>
        <location evidence="1">Cilium</location>
    </subcellularLocation>
</comment>
<dbReference type="SMART" id="SM00564">
    <property type="entry name" value="PQQ"/>
    <property type="match status" value="4"/>
</dbReference>
<dbReference type="InterPro" id="IPR018391">
    <property type="entry name" value="PQQ_b-propeller_rpt"/>
</dbReference>
<dbReference type="InterPro" id="IPR020472">
    <property type="entry name" value="WD40_PAC1"/>
</dbReference>
<feature type="repeat" description="WD" evidence="10">
    <location>
        <begin position="2158"/>
        <end position="2197"/>
    </location>
</feature>
<dbReference type="Proteomes" id="UP001211065">
    <property type="component" value="Unassembled WGS sequence"/>
</dbReference>
<dbReference type="GO" id="GO:0030990">
    <property type="term" value="C:intraciliary transport particle"/>
    <property type="evidence" value="ECO:0007669"/>
    <property type="project" value="UniProtKB-ARBA"/>
</dbReference>
<dbReference type="InterPro" id="IPR036047">
    <property type="entry name" value="F-box-like_dom_sf"/>
</dbReference>
<comment type="caution">
    <text evidence="12">The sequence shown here is derived from an EMBL/GenBank/DDBJ whole genome shotgun (WGS) entry which is preliminary data.</text>
</comment>
<keyword evidence="7" id="KW-0966">Cell projection</keyword>
<evidence type="ECO:0000313" key="13">
    <source>
        <dbReference type="Proteomes" id="UP001211065"/>
    </source>
</evidence>
<gene>
    <name evidence="12" type="ORF">HK099_005171</name>
</gene>
<dbReference type="Gene3D" id="2.130.10.10">
    <property type="entry name" value="YVTN repeat-like/Quinoprotein amine dehydrogenase"/>
    <property type="match status" value="4"/>
</dbReference>
<evidence type="ECO:0000256" key="7">
    <source>
        <dbReference type="ARBA" id="ARBA00023273"/>
    </source>
</evidence>
<evidence type="ECO:0000256" key="10">
    <source>
        <dbReference type="PROSITE-ProRule" id="PRU00221"/>
    </source>
</evidence>
<keyword evidence="5" id="KW-0802">TPR repeat</keyword>
<feature type="repeat" description="WD" evidence="10">
    <location>
        <begin position="1985"/>
        <end position="2024"/>
    </location>
</feature>
<dbReference type="Gene3D" id="1.25.40.470">
    <property type="match status" value="4"/>
</dbReference>
<evidence type="ECO:0000256" key="4">
    <source>
        <dbReference type="ARBA" id="ARBA00022737"/>
    </source>
</evidence>
<dbReference type="InterPro" id="IPR001810">
    <property type="entry name" value="F-box_dom"/>
</dbReference>
<keyword evidence="6" id="KW-0969">Cilium</keyword>
<accession>A0AAD5U0P2</accession>
<feature type="repeat" description="WD" evidence="10">
    <location>
        <begin position="2025"/>
        <end position="2064"/>
    </location>
</feature>
<dbReference type="PANTHER" id="PTHR15722:SF2">
    <property type="entry name" value="INTRAFLAGELLAR TRANSPORT PROTEIN 172 HOMOLOG"/>
    <property type="match status" value="1"/>
</dbReference>
<dbReference type="InterPro" id="IPR036322">
    <property type="entry name" value="WD40_repeat_dom_sf"/>
</dbReference>
<dbReference type="FunFam" id="1.25.40.470:FF:000008">
    <property type="entry name" value="Intraflagellar transport protein 172 homolog"/>
    <property type="match status" value="1"/>
</dbReference>
<evidence type="ECO:0000256" key="8">
    <source>
        <dbReference type="ARBA" id="ARBA00038130"/>
    </source>
</evidence>
<dbReference type="GO" id="GO:0042073">
    <property type="term" value="P:intraciliary transport"/>
    <property type="evidence" value="ECO:0007669"/>
    <property type="project" value="TreeGrafter"/>
</dbReference>
<dbReference type="Pfam" id="PF23387">
    <property type="entry name" value="TPR_IFT80_172"/>
    <property type="match status" value="1"/>
</dbReference>
<dbReference type="EMBL" id="JADGJW010000392">
    <property type="protein sequence ID" value="KAJ3218170.1"/>
    <property type="molecule type" value="Genomic_DNA"/>
</dbReference>
<dbReference type="Pfam" id="PF00400">
    <property type="entry name" value="WD40"/>
    <property type="match status" value="6"/>
</dbReference>
<keyword evidence="4" id="KW-0677">Repeat</keyword>
<dbReference type="PRINTS" id="PR00320">
    <property type="entry name" value="GPROTEINBRPT"/>
</dbReference>
<feature type="repeat" description="WD" evidence="10">
    <location>
        <begin position="2118"/>
        <end position="2157"/>
    </location>
</feature>
<proteinExistence type="inferred from homology"/>
<dbReference type="PROSITE" id="PS50181">
    <property type="entry name" value="FBOX"/>
    <property type="match status" value="1"/>
</dbReference>
<dbReference type="PANTHER" id="PTHR15722">
    <property type="entry name" value="IFT140/172-RELATED"/>
    <property type="match status" value="1"/>
</dbReference>
<keyword evidence="3 10" id="KW-0853">WD repeat</keyword>
<dbReference type="CDD" id="cd00200">
    <property type="entry name" value="WD40"/>
    <property type="match status" value="1"/>
</dbReference>
<dbReference type="InterPro" id="IPR001680">
    <property type="entry name" value="WD40_rpt"/>
</dbReference>
<name>A0AAD5U0P2_9FUNG</name>
<comment type="similarity">
    <text evidence="8">Belongs to the IFT172 family.</text>
</comment>
<dbReference type="SMART" id="SM00320">
    <property type="entry name" value="WD40"/>
    <property type="match status" value="15"/>
</dbReference>
<dbReference type="SUPFAM" id="SSF50978">
    <property type="entry name" value="WD40 repeat-like"/>
    <property type="match status" value="2"/>
</dbReference>
<dbReference type="GO" id="GO:0036064">
    <property type="term" value="C:ciliary basal body"/>
    <property type="evidence" value="ECO:0007669"/>
    <property type="project" value="TreeGrafter"/>
</dbReference>
<dbReference type="Gene3D" id="1.20.1280.50">
    <property type="match status" value="1"/>
</dbReference>
<reference evidence="12" key="1">
    <citation type="submission" date="2020-05" db="EMBL/GenBank/DDBJ databases">
        <title>Phylogenomic resolution of chytrid fungi.</title>
        <authorList>
            <person name="Stajich J.E."/>
            <person name="Amses K."/>
            <person name="Simmons R."/>
            <person name="Seto K."/>
            <person name="Myers J."/>
            <person name="Bonds A."/>
            <person name="Quandt C.A."/>
            <person name="Barry K."/>
            <person name="Liu P."/>
            <person name="Grigoriev I."/>
            <person name="Longcore J.E."/>
            <person name="James T.Y."/>
        </authorList>
    </citation>
    <scope>NUCLEOTIDE SEQUENCE</scope>
    <source>
        <strain evidence="12">JEL0476</strain>
    </source>
</reference>
<evidence type="ECO:0000256" key="6">
    <source>
        <dbReference type="ARBA" id="ARBA00023069"/>
    </source>
</evidence>
<dbReference type="Pfam" id="PF24762">
    <property type="entry name" value="TPR_IF140-IFT172"/>
    <property type="match status" value="1"/>
</dbReference>
<feature type="repeat" description="WD" evidence="10">
    <location>
        <begin position="2065"/>
        <end position="2104"/>
    </location>
</feature>
<evidence type="ECO:0000259" key="11">
    <source>
        <dbReference type="PROSITE" id="PS50181"/>
    </source>
</evidence>
<sequence length="2283" mass="257077">MNAFNLEYLCYLRHLKTVIPASDAPNRVSAIGTSIQIFIIIILFKAWSPNNQKLAVVGADRVVQLFDETGERKDRFSTKPADPQKTSKPYTICGLAFSSDSTKLAIAQTDCVVFVYKLGLEWGEKKSICNKLIQSSEITSMTWPKEQPNALVFGLADGKVRVGNLKTNKAATLYQTESCVVSTASNLEGNAIISGHADGSVNRFFFDDAVQGAAQGKFVTHRCAPDALAWGESIVAAGCDKVVVFYDQNGKVVQQFDYSNDENVYDFTTAEFNPSGQSVVLGSFNRFHIYNYSVSSQQWSEAAIKIIDNFYTVTALAWKPDGSRLAAANMCGATEIFDCCLKRSRYKGKFEFTYVSPSQVIVKRLSTGSRIVLKSHYGYEITKVNIFQDQFLIANTNQTLLMGDLASCKLSEISWIGSGNEKFYFENPRACMVFNAGELSLVEYGVNEILGSCRTEHMNPHSISVRINDRKFQENVKKVAYLIDLQTINVLDLITGFTVGSVSHDSKIDWLELSGKGTNLLFRDKRNQLHLYDVAAQTRVTLLSYCTYVQWVPNSDVIVAQSRNNLCIWYSVAFPKRVTMFPIKGDIEDIERVDGKTEVIVDEGVNTVSYTLDESLIEFGTSLEDRDYERAVALLETLTLNSDTEAMWKTLSQMALKDDKLKMAERCFAALGDVATTQYLRNLNDVAEKINDEGIHDGIQHYAVKAKLAMLDKQFKIAENIYLEQGKVEDAMNMYQEMHKWNLSIKVAEMKNHPELETLKKNYYSWLIDSGQEDQAAETKEEEGDYTAAIHLYLKAGMPGRASQVLLQRGLTSNSELTERIAASLYKSSLYEKAGELYEKLGSNDRALDSYKKGKSFRAAIELARHVIVLEEQWGNYLVSVSQMDAAINHYIEAGKTHKAIEAAISAKQWRRAVGIIETLESPYSNKTHLLQIAKYFDENSDFSLAERYYVLAGRPQEAVDMYTKANKWEKAHTLATTYMTQDEVSFLYVSHARDMEAQGKMKEAEKLFLTVGEPDLAINMYKNHKQYDAMIRLVTAHHKDLLGETHLYLARTLEGEGNLRLSEHHYVEGKDWKSAINMYCANNMHEEAYRVAKTYGGVTSSKQVAYLWARSLGGESAVKLLTKFNLLDAAIDFATENGAFDFAFELTKFSEKGKLAEVHYKHAMFLEDEGKFKEAEAAFIIAGKPKEAILMYVHNENWESALAVAEAHDPANVAEVLIGQAKVSFEKKEYAKAESLLLRAQRPDVAINLYKGVRLWNEAIKFAKEYLPNKLAEIHEEREKYSLSQSNNGKDEILNAAKNLEKQKDYSRAIDMYLRLSPKMVDDLTLEQHWVHCVELASKFCGPERTRETILAVCTRLVEINKHESAAQVFVNAGGMYKEAIDCCIAASLWDKARQIGTLAPKYNDYIEHAYMTELKRSGHAEKLVNVDIAAGLDMLVQRGDWGKCLEKAATEGSDALNKYLLICCSNLIKESKYEQAVKYVVKHGVPANPNAFDTYIRITREVLHNGSNDGMALLREMLFKLVHGSTLLSQQGIPPNFNVYLMIAHLNTLKNYCSKKKELLYFGAKQSISLLRYIKDIPADKAFFEAGSAAKAAGMNNMAFVCWNRYLDMSEAIEEGDSSLLENADFEKTDVPYDVDLPPNNLPEAKREEVRDWILQVSLDQKINQELDHRDCEDCGTSIYDASLTCYNCSSKSEACVVTGYPVLRNKVKCTGCNRNANKEDWNKFVMIEKVNIACKHTNKSHTYSPGFITSTADKMLHNFHLFSEEEKEKIVLALISVAQPSTISKINKQLEKKLKIDFIGKLPIELSTYLLSFTDFITLGKIAQVNKYHKTVSEDNGVWRFLYKKNGWHINKLYLDNIISQNKDTSPTSICSSLISVKNYTITEVKEIDLEALDGDAITTGSLQRFVKTDDSKRVEHSIQSIENSSRNFGSENEQKCNLIDENSQLSEVSSVSKKASLSEISHQRKLLERNWKVGKYTMREFVGHKEAVYCLQFDDEKVVSGGRDKLIRIWNIKTGQVLNTLNGHLGSVLCLFYNNEYLISGSSDSKIIIWNFKTGALLKILEGHTESVTCLKIYESSIVSCSKDKSIKIWDFETGKRKFDYSAKIVLGRLMLTMLGHKVAVNSIEVKNGLVVSGSGDRTIKVWDFKTGKLIKTLMGHSRGVACIQFDGNLIASGSSDKSIKIWDLKTGKVLKTLSGHLDMVRTLQFQNNFLISGSYDTTIKVWDLNSGTNILTLSGGHPKKVFKLAFDCKRILSCSQDSKLICWDFGSGVEYKFFLGKQ</sequence>
<evidence type="ECO:0000256" key="9">
    <source>
        <dbReference type="ARBA" id="ARBA00073483"/>
    </source>
</evidence>
<organism evidence="12 13">
    <name type="scientific">Clydaea vesicula</name>
    <dbReference type="NCBI Taxonomy" id="447962"/>
    <lineage>
        <taxon>Eukaryota</taxon>
        <taxon>Fungi</taxon>
        <taxon>Fungi incertae sedis</taxon>
        <taxon>Chytridiomycota</taxon>
        <taxon>Chytridiomycota incertae sedis</taxon>
        <taxon>Chytridiomycetes</taxon>
        <taxon>Lobulomycetales</taxon>
        <taxon>Lobulomycetaceae</taxon>
        <taxon>Clydaea</taxon>
    </lineage>
</organism>
<protein>
    <recommendedName>
        <fullName evidence="9">Intraflagellar transport protein 172 homolog</fullName>
    </recommendedName>
</protein>
<evidence type="ECO:0000256" key="1">
    <source>
        <dbReference type="ARBA" id="ARBA00004138"/>
    </source>
</evidence>
<dbReference type="InterPro" id="IPR015943">
    <property type="entry name" value="WD40/YVTN_repeat-like_dom_sf"/>
</dbReference>
<keyword evidence="13" id="KW-1185">Reference proteome</keyword>
<dbReference type="InterPro" id="IPR056168">
    <property type="entry name" value="TPR_IF140/IFT172/WDR19"/>
</dbReference>
<dbReference type="SUPFAM" id="SSF48452">
    <property type="entry name" value="TPR-like"/>
    <property type="match status" value="1"/>
</dbReference>
<dbReference type="SUPFAM" id="SSF50960">
    <property type="entry name" value="TolB, C-terminal domain"/>
    <property type="match status" value="1"/>
</dbReference>
<dbReference type="InterPro" id="IPR011990">
    <property type="entry name" value="TPR-like_helical_dom_sf"/>
</dbReference>
<feature type="repeat" description="WD" evidence="10">
    <location>
        <begin position="2198"/>
        <end position="2237"/>
    </location>
</feature>
<dbReference type="PROSITE" id="PS00678">
    <property type="entry name" value="WD_REPEATS_1"/>
    <property type="match status" value="6"/>
</dbReference>